<organism evidence="8 9">
    <name type="scientific">Gammaproteobacteria bacterium LSUCC0057</name>
    <dbReference type="NCBI Taxonomy" id="2559237"/>
    <lineage>
        <taxon>Bacteria</taxon>
        <taxon>Pseudomonadati</taxon>
        <taxon>Pseudomonadota</taxon>
        <taxon>Gammaproteobacteria</taxon>
        <taxon>Cellvibrionales</taxon>
        <taxon>Porticoccaceae</taxon>
        <taxon>SAR92 clade</taxon>
    </lineage>
</organism>
<keyword evidence="3 8" id="KW-0378">Hydrolase</keyword>
<dbReference type="FunFam" id="3.30.420.10:FF:000045">
    <property type="entry name" value="3'-5' exonuclease DinG"/>
    <property type="match status" value="1"/>
</dbReference>
<name>A0A4Y8UM99_9GAMM</name>
<feature type="domain" description="Exonuclease" evidence="7">
    <location>
        <begin position="3"/>
        <end position="170"/>
    </location>
</feature>
<evidence type="ECO:0000256" key="1">
    <source>
        <dbReference type="ARBA" id="ARBA00012417"/>
    </source>
</evidence>
<gene>
    <name evidence="8" type="ORF">E3W66_02565</name>
</gene>
<evidence type="ECO:0000256" key="4">
    <source>
        <dbReference type="ARBA" id="ARBA00025483"/>
    </source>
</evidence>
<keyword evidence="3 8" id="KW-0269">Exonuclease</keyword>
<dbReference type="CDD" id="cd06127">
    <property type="entry name" value="DEDDh"/>
    <property type="match status" value="1"/>
</dbReference>
<dbReference type="InterPro" id="IPR013520">
    <property type="entry name" value="Ribonucl_H"/>
</dbReference>
<keyword evidence="9" id="KW-1185">Reference proteome</keyword>
<dbReference type="PANTHER" id="PTHR30231">
    <property type="entry name" value="DNA POLYMERASE III SUBUNIT EPSILON"/>
    <property type="match status" value="1"/>
</dbReference>
<dbReference type="GO" id="GO:0008408">
    <property type="term" value="F:3'-5' exonuclease activity"/>
    <property type="evidence" value="ECO:0007669"/>
    <property type="project" value="TreeGrafter"/>
</dbReference>
<dbReference type="AlphaFoldDB" id="A0A4Y8UM99"/>
<dbReference type="SUPFAM" id="SSF53098">
    <property type="entry name" value="Ribonuclease H-like"/>
    <property type="match status" value="1"/>
</dbReference>
<dbReference type="SMART" id="SM00479">
    <property type="entry name" value="EXOIII"/>
    <property type="match status" value="1"/>
</dbReference>
<comment type="function">
    <text evidence="4">DNA polymerase III is a complex, multichain enzyme responsible for most of the replicative synthesis in bacteria. The epsilon subunit contain the editing function and is a proofreading 3'-5' exonuclease.</text>
</comment>
<keyword evidence="2" id="KW-0540">Nuclease</keyword>
<evidence type="ECO:0000259" key="7">
    <source>
        <dbReference type="SMART" id="SM00479"/>
    </source>
</evidence>
<dbReference type="InterPro" id="IPR006054">
    <property type="entry name" value="DnaQ"/>
</dbReference>
<evidence type="ECO:0000256" key="2">
    <source>
        <dbReference type="ARBA" id="ARBA00022722"/>
    </source>
</evidence>
<evidence type="ECO:0000256" key="3">
    <source>
        <dbReference type="ARBA" id="ARBA00022839"/>
    </source>
</evidence>
<proteinExistence type="predicted"/>
<sequence length="204" mass="21821">MSCYAVIDFETTGMSPALGARATEIGICIVEDGRIVDRYQSLINPGQLIPCDIQQLTGITNAMVRTAPPASEVMSAALAFVGGRPLLAHNASFDAKFWQAGLSDLGRRDSGEWLCSLKLARRVFPALASYRLSALAAHLRLPQAGQFHRALADAQCTAHLAIAAQRQLCSDYQLAEAPCELLLAVQAAAKRQLAKVVAPYQQGG</sequence>
<dbReference type="Gene3D" id="3.30.420.10">
    <property type="entry name" value="Ribonuclease H-like superfamily/Ribonuclease H"/>
    <property type="match status" value="1"/>
</dbReference>
<dbReference type="EC" id="2.7.7.7" evidence="1"/>
<dbReference type="NCBIfam" id="TIGR00573">
    <property type="entry name" value="dnaq"/>
    <property type="match status" value="1"/>
</dbReference>
<comment type="catalytic activity">
    <reaction evidence="6">
        <text>DNA(n) + a 2'-deoxyribonucleoside 5'-triphosphate = DNA(n+1) + diphosphate</text>
        <dbReference type="Rhea" id="RHEA:22508"/>
        <dbReference type="Rhea" id="RHEA-COMP:17339"/>
        <dbReference type="Rhea" id="RHEA-COMP:17340"/>
        <dbReference type="ChEBI" id="CHEBI:33019"/>
        <dbReference type="ChEBI" id="CHEBI:61560"/>
        <dbReference type="ChEBI" id="CHEBI:173112"/>
        <dbReference type="EC" id="2.7.7.7"/>
    </reaction>
</comment>
<protein>
    <recommendedName>
        <fullName evidence="1">DNA-directed DNA polymerase</fullName>
        <ecNumber evidence="1">2.7.7.7</ecNumber>
    </recommendedName>
</protein>
<dbReference type="InterPro" id="IPR036397">
    <property type="entry name" value="RNaseH_sf"/>
</dbReference>
<accession>A0A4Y8UM99</accession>
<evidence type="ECO:0000313" key="8">
    <source>
        <dbReference type="EMBL" id="TFH68854.1"/>
    </source>
</evidence>
<dbReference type="GO" id="GO:0045004">
    <property type="term" value="P:DNA replication proofreading"/>
    <property type="evidence" value="ECO:0007669"/>
    <property type="project" value="TreeGrafter"/>
</dbReference>
<comment type="caution">
    <text evidence="8">The sequence shown here is derived from an EMBL/GenBank/DDBJ whole genome shotgun (WGS) entry which is preliminary data.</text>
</comment>
<dbReference type="EMBL" id="SPIA01000001">
    <property type="protein sequence ID" value="TFH68854.1"/>
    <property type="molecule type" value="Genomic_DNA"/>
</dbReference>
<reference evidence="8 9" key="1">
    <citation type="submission" date="2019-03" db="EMBL/GenBank/DDBJ databases">
        <title>Draft genome of Gammaproteobacteria bacterium LSUCC0057, a member of the SAR92 clade.</title>
        <authorList>
            <person name="Lanclos V.C."/>
            <person name="Doiron C."/>
            <person name="Henson M.W."/>
            <person name="Thrash J.C."/>
        </authorList>
    </citation>
    <scope>NUCLEOTIDE SEQUENCE [LARGE SCALE GENOMIC DNA]</scope>
    <source>
        <strain evidence="8 9">LSUCC0057</strain>
    </source>
</reference>
<evidence type="ECO:0000313" key="9">
    <source>
        <dbReference type="Proteomes" id="UP000298133"/>
    </source>
</evidence>
<comment type="subunit">
    <text evidence="5">DNA polymerase III contains a core (composed of alpha, epsilon and theta chains) that associates with a tau subunit. This core dimerizes to form the POLIII' complex. PolIII' associates with the gamma complex (composed of gamma, delta, delta', psi and chi chains) and with the beta chain to form the complete DNA polymerase III complex.</text>
</comment>
<evidence type="ECO:0000256" key="6">
    <source>
        <dbReference type="ARBA" id="ARBA00049244"/>
    </source>
</evidence>
<dbReference type="InterPro" id="IPR012337">
    <property type="entry name" value="RNaseH-like_sf"/>
</dbReference>
<dbReference type="Proteomes" id="UP000298133">
    <property type="component" value="Unassembled WGS sequence"/>
</dbReference>
<dbReference type="Pfam" id="PF00929">
    <property type="entry name" value="RNase_T"/>
    <property type="match status" value="1"/>
</dbReference>
<dbReference type="PANTHER" id="PTHR30231:SF37">
    <property type="entry name" value="EXODEOXYRIBONUCLEASE 10"/>
    <property type="match status" value="1"/>
</dbReference>
<evidence type="ECO:0000256" key="5">
    <source>
        <dbReference type="ARBA" id="ARBA00026073"/>
    </source>
</evidence>
<dbReference type="GO" id="GO:0005829">
    <property type="term" value="C:cytosol"/>
    <property type="evidence" value="ECO:0007669"/>
    <property type="project" value="TreeGrafter"/>
</dbReference>
<dbReference type="OrthoDB" id="9803913at2"/>
<dbReference type="GO" id="GO:0003677">
    <property type="term" value="F:DNA binding"/>
    <property type="evidence" value="ECO:0007669"/>
    <property type="project" value="InterPro"/>
</dbReference>
<dbReference type="GO" id="GO:0003887">
    <property type="term" value="F:DNA-directed DNA polymerase activity"/>
    <property type="evidence" value="ECO:0007669"/>
    <property type="project" value="UniProtKB-EC"/>
</dbReference>